<evidence type="ECO:0000259" key="3">
    <source>
        <dbReference type="PROSITE" id="PS50043"/>
    </source>
</evidence>
<dbReference type="CDD" id="cd06170">
    <property type="entry name" value="LuxR_C_like"/>
    <property type="match status" value="1"/>
</dbReference>
<keyword evidence="1" id="KW-0547">Nucleotide-binding</keyword>
<reference evidence="5 7" key="3">
    <citation type="journal article" date="2016" name="Appl. Microbiol. Biotechnol.">
        <title>Exploiting the genome sequence of Streptomyces nodosus for enhanced antibiotic production.</title>
        <authorList>
            <person name="Sweeney P."/>
            <person name="Murphy C.D."/>
            <person name="Caffrey P."/>
        </authorList>
    </citation>
    <scope>NUCLEOTIDE SEQUENCE [LARGE SCALE GENOMIC DNA]</scope>
    <source>
        <strain evidence="5 7">ATCC 14899</strain>
    </source>
</reference>
<evidence type="ECO:0000313" key="5">
    <source>
        <dbReference type="EMBL" id="AJE39071.1"/>
    </source>
</evidence>
<dbReference type="GO" id="GO:0003677">
    <property type="term" value="F:DNA binding"/>
    <property type="evidence" value="ECO:0007669"/>
    <property type="project" value="InterPro"/>
</dbReference>
<dbReference type="EMBL" id="CP023747">
    <property type="protein sequence ID" value="QEV37662.1"/>
    <property type="molecule type" value="Genomic_DNA"/>
</dbReference>
<proteinExistence type="predicted"/>
<dbReference type="Proteomes" id="UP000031526">
    <property type="component" value="Chromosome"/>
</dbReference>
<dbReference type="Pfam" id="PF13191">
    <property type="entry name" value="AAA_16"/>
    <property type="match status" value="1"/>
</dbReference>
<reference evidence="4" key="1">
    <citation type="journal article" date="2004" name="Gene">
        <title>Analysis and manipulation of amphotericin biosynthetic genes by means of modified phage KC515 transduction techniques.</title>
        <authorList>
            <person name="Carmody M."/>
            <person name="Byrne B."/>
            <person name="Murphy B."/>
            <person name="Breen C."/>
            <person name="Lynch S."/>
            <person name="Flood E."/>
            <person name="Finnan S."/>
            <person name="Caffrey P."/>
        </authorList>
    </citation>
    <scope>NUCLEOTIDE SEQUENCE</scope>
</reference>
<evidence type="ECO:0000313" key="7">
    <source>
        <dbReference type="Proteomes" id="UP000031526"/>
    </source>
</evidence>
<evidence type="ECO:0000313" key="6">
    <source>
        <dbReference type="EMBL" id="QEV37662.1"/>
    </source>
</evidence>
<evidence type="ECO:0000313" key="4">
    <source>
        <dbReference type="EMBL" id="AAV37061.1"/>
    </source>
</evidence>
<sequence length="929" mass="99719">MLLERGAELAAVRQALSAAAEGRSSHLVLAGPFGMGRSTLLHELPRCADEGTVHVMRANAAPAEQDLAYGVVRQLFDSLLTAASGPDREQLLADAGAARRVLDDDVVPDLEAPDCAVLRDLRLLLAGLSATAPLLILIDDLQWADACSLRWLAGLAPRLDGLRMLVVCTLRDGDPGARDPLVHEVVSTAVRVLRPVPLSPAATGELVEAYLGDSPDEAFVRACHDLSRGRPLFLRSMLSELALTGCRPLAENAGLVRTARPTHLRDRLLNCLLLQPRPVRDAAAAIATLAGQEEPALLTRLAGLDDVGFTTALRVLHQLGLTAEEDRARFAHPAVREAVECSMSAAERQCWHEAAAEVLYESGLPAEQVAAQLMAIPTARYPWAVPVLRSAADAARRRGTPEPAARYLRRALLEVAEQDRKRAHLLVELATVERSFDPPAAESHIAQALPLLPAARDRAAAVLRLSPWVTSPMTRSGRALFRRAADDLRDPYTRDDPGAEEVLRLEARLRYTGIDDYAQLADAVERLRALEPTVRLRGGRELLAVLLYAATLTADGPSAEVARQARTILDWEPATAPGGGSVMQLVMFALVGADALQDAESWLNAAAGSGPGDDGAIDAMGHARQALFHVARGRLPLAREQAALVLEGAGTIGEESRCFVYGVLGALALSARDVQLGSRIRAAVADRTLAPVPAALLGLLRMAEQARSGDAAAALDTAMDCGRQLECAGWRNPVLFPWRPWAISFSDQLGDHHLARTLAAEEYARAREWGAPAAIGRALRLRARTDAADERVELLREAVATLRGSANELELFMAVRDLGRMLGDGPEGREVLREAGELAESCGVPWLPGPVAAEGRPSAPAVRTALTRTESRVASLVVDGLTNQEIAKELQVSARAVEKHLTNSYRKLGITGRRELAAVLREIEEHVPG</sequence>
<dbReference type="PANTHER" id="PTHR16305">
    <property type="entry name" value="TESTICULAR SOLUBLE ADENYLYL CYCLASE"/>
    <property type="match status" value="1"/>
</dbReference>
<evidence type="ECO:0000256" key="2">
    <source>
        <dbReference type="ARBA" id="ARBA00022840"/>
    </source>
</evidence>
<feature type="domain" description="HTH luxR-type" evidence="3">
    <location>
        <begin position="857"/>
        <end position="924"/>
    </location>
</feature>
<dbReference type="PANTHER" id="PTHR16305:SF35">
    <property type="entry name" value="TRANSCRIPTIONAL ACTIVATOR DOMAIN"/>
    <property type="match status" value="1"/>
</dbReference>
<dbReference type="RefSeq" id="WP_043437297.1">
    <property type="nucleotide sequence ID" value="NZ_CP009313.1"/>
</dbReference>
<dbReference type="GO" id="GO:0005524">
    <property type="term" value="F:ATP binding"/>
    <property type="evidence" value="ECO:0007669"/>
    <property type="project" value="UniProtKB-KW"/>
</dbReference>
<dbReference type="SMART" id="SM00421">
    <property type="entry name" value="HTH_LUXR"/>
    <property type="match status" value="1"/>
</dbReference>
<dbReference type="STRING" id="40318.SNOD_02715"/>
<dbReference type="EMBL" id="AY639386">
    <property type="protein sequence ID" value="AAV37061.1"/>
    <property type="molecule type" value="Genomic_DNA"/>
</dbReference>
<evidence type="ECO:0000256" key="1">
    <source>
        <dbReference type="ARBA" id="ARBA00022741"/>
    </source>
</evidence>
<dbReference type="InterPro" id="IPR000792">
    <property type="entry name" value="Tscrpt_reg_LuxR_C"/>
</dbReference>
<accession>Q5QES5</accession>
<dbReference type="KEGG" id="snq:CP978_03115"/>
<dbReference type="InterPro" id="IPR016032">
    <property type="entry name" value="Sig_transdc_resp-reg_C-effctor"/>
</dbReference>
<dbReference type="PRINTS" id="PR00038">
    <property type="entry name" value="HTHLUXR"/>
</dbReference>
<dbReference type="HOGENOM" id="CLU_006850_1_1_11"/>
<keyword evidence="7" id="KW-1185">Reference proteome</keyword>
<dbReference type="Gene3D" id="1.10.10.10">
    <property type="entry name" value="Winged helix-like DNA-binding domain superfamily/Winged helix DNA-binding domain"/>
    <property type="match status" value="1"/>
</dbReference>
<dbReference type="EMBL" id="CP009313">
    <property type="protein sequence ID" value="AJE39071.1"/>
    <property type="molecule type" value="Genomic_DNA"/>
</dbReference>
<gene>
    <name evidence="5" type="primary">amphRIII</name>
    <name evidence="6" type="ORF">CP978_03115</name>
    <name evidence="5" type="ORF">SNOD_02715</name>
</gene>
<dbReference type="SUPFAM" id="SSF52540">
    <property type="entry name" value="P-loop containing nucleoside triphosphate hydrolases"/>
    <property type="match status" value="1"/>
</dbReference>
<dbReference type="SUPFAM" id="SSF46894">
    <property type="entry name" value="C-terminal effector domain of the bipartite response regulators"/>
    <property type="match status" value="1"/>
</dbReference>
<keyword evidence="2" id="KW-0067">ATP-binding</keyword>
<dbReference type="GO" id="GO:0006355">
    <property type="term" value="P:regulation of DNA-templated transcription"/>
    <property type="evidence" value="ECO:0007669"/>
    <property type="project" value="InterPro"/>
</dbReference>
<dbReference type="PROSITE" id="PS50043">
    <property type="entry name" value="HTH_LUXR_2"/>
    <property type="match status" value="1"/>
</dbReference>
<dbReference type="AlphaFoldDB" id="Q5QES5"/>
<organism evidence="4">
    <name type="scientific">Streptomyces nodosus</name>
    <dbReference type="NCBI Taxonomy" id="40318"/>
    <lineage>
        <taxon>Bacteria</taxon>
        <taxon>Bacillati</taxon>
        <taxon>Actinomycetota</taxon>
        <taxon>Actinomycetes</taxon>
        <taxon>Kitasatosporales</taxon>
        <taxon>Streptomycetaceae</taxon>
        <taxon>Streptomyces</taxon>
    </lineage>
</organism>
<reference evidence="6 8" key="4">
    <citation type="submission" date="2017-09" db="EMBL/GenBank/DDBJ databases">
        <title>Streptomyces genome completion.</title>
        <authorList>
            <person name="Lee N."/>
            <person name="Cho B.-K."/>
        </authorList>
    </citation>
    <scope>NUCLEOTIDE SEQUENCE [LARGE SCALE GENOMIC DNA]</scope>
    <source>
        <strain evidence="6 8">ATCC 14899</strain>
    </source>
</reference>
<dbReference type="Pfam" id="PF00196">
    <property type="entry name" value="GerE"/>
    <property type="match status" value="1"/>
</dbReference>
<dbReference type="OrthoDB" id="3178131at2"/>
<evidence type="ECO:0000313" key="8">
    <source>
        <dbReference type="Proteomes" id="UP000325763"/>
    </source>
</evidence>
<dbReference type="InterPro" id="IPR041664">
    <property type="entry name" value="AAA_16"/>
</dbReference>
<reference evidence="7" key="2">
    <citation type="submission" date="2014-09" db="EMBL/GenBank/DDBJ databases">
        <title>Sequence of the Streptomyces nodosus genome.</title>
        <authorList>
            <person name="Sweeney P."/>
            <person name="Stephens N."/>
            <person name="Murphy C."/>
            <person name="Caffrey P."/>
        </authorList>
    </citation>
    <scope>NUCLEOTIDE SEQUENCE [LARGE SCALE GENOMIC DNA]</scope>
    <source>
        <strain evidence="7">ATCC 14899</strain>
    </source>
</reference>
<dbReference type="Proteomes" id="UP000325763">
    <property type="component" value="Chromosome"/>
</dbReference>
<dbReference type="GO" id="GO:0004016">
    <property type="term" value="F:adenylate cyclase activity"/>
    <property type="evidence" value="ECO:0007669"/>
    <property type="project" value="TreeGrafter"/>
</dbReference>
<dbReference type="InterPro" id="IPR027417">
    <property type="entry name" value="P-loop_NTPase"/>
</dbReference>
<name>Q5QES5_9ACTN</name>
<dbReference type="GO" id="GO:0005737">
    <property type="term" value="C:cytoplasm"/>
    <property type="evidence" value="ECO:0007669"/>
    <property type="project" value="TreeGrafter"/>
</dbReference>
<protein>
    <submittedName>
        <fullName evidence="4 5">AmphRIII</fullName>
    </submittedName>
    <submittedName>
        <fullName evidence="6">Helix-turn-helix transcriptional regulator</fullName>
    </submittedName>
</protein>
<dbReference type="InterPro" id="IPR036388">
    <property type="entry name" value="WH-like_DNA-bd_sf"/>
</dbReference>